<dbReference type="Proteomes" id="UP000382577">
    <property type="component" value="Unassembled WGS sequence"/>
</dbReference>
<organism evidence="2 3">
    <name type="scientific">Pandoraea fibrosis</name>
    <dbReference type="NCBI Taxonomy" id="1891094"/>
    <lineage>
        <taxon>Bacteria</taxon>
        <taxon>Pseudomonadati</taxon>
        <taxon>Pseudomonadota</taxon>
        <taxon>Betaproteobacteria</taxon>
        <taxon>Burkholderiales</taxon>
        <taxon>Burkholderiaceae</taxon>
        <taxon>Pandoraea</taxon>
    </lineage>
</organism>
<dbReference type="EMBL" id="CABPRW010000001">
    <property type="protein sequence ID" value="VVD72257.1"/>
    <property type="molecule type" value="Genomic_DNA"/>
</dbReference>
<protein>
    <submittedName>
        <fullName evidence="2">Uncharacterized protein</fullName>
    </submittedName>
</protein>
<feature type="compositionally biased region" description="Pro residues" evidence="1">
    <location>
        <begin position="23"/>
        <end position="37"/>
    </location>
</feature>
<feature type="region of interest" description="Disordered" evidence="1">
    <location>
        <begin position="12"/>
        <end position="79"/>
    </location>
</feature>
<evidence type="ECO:0000313" key="2">
    <source>
        <dbReference type="EMBL" id="VVD72257.1"/>
    </source>
</evidence>
<name>A0A5E4S9F4_9BURK</name>
<gene>
    <name evidence="2" type="ORF">PFI31113_00670</name>
</gene>
<proteinExistence type="predicted"/>
<reference evidence="2 3" key="1">
    <citation type="submission" date="2019-08" db="EMBL/GenBank/DDBJ databases">
        <authorList>
            <person name="Peeters C."/>
        </authorList>
    </citation>
    <scope>NUCLEOTIDE SEQUENCE [LARGE SCALE GENOMIC DNA]</scope>
    <source>
        <strain evidence="2 3">LMG 31113</strain>
    </source>
</reference>
<feature type="compositionally biased region" description="Pro residues" evidence="1">
    <location>
        <begin position="45"/>
        <end position="65"/>
    </location>
</feature>
<evidence type="ECO:0000313" key="3">
    <source>
        <dbReference type="Proteomes" id="UP000382577"/>
    </source>
</evidence>
<accession>A0A5E4S9F4</accession>
<evidence type="ECO:0000256" key="1">
    <source>
        <dbReference type="SAM" id="MobiDB-lite"/>
    </source>
</evidence>
<dbReference type="AlphaFoldDB" id="A0A5E4S9F4"/>
<sequence>MPRPIEICRLTQAPGLYAHLPEPYDPGKPPGTPPPKTPPDEDEPTPMPPPDRPLDPPVEEPPLRPPGKYVAVESGECGA</sequence>